<organism evidence="1">
    <name type="scientific">Arundo donax</name>
    <name type="common">Giant reed</name>
    <name type="synonym">Donax arundinaceus</name>
    <dbReference type="NCBI Taxonomy" id="35708"/>
    <lineage>
        <taxon>Eukaryota</taxon>
        <taxon>Viridiplantae</taxon>
        <taxon>Streptophyta</taxon>
        <taxon>Embryophyta</taxon>
        <taxon>Tracheophyta</taxon>
        <taxon>Spermatophyta</taxon>
        <taxon>Magnoliopsida</taxon>
        <taxon>Liliopsida</taxon>
        <taxon>Poales</taxon>
        <taxon>Poaceae</taxon>
        <taxon>PACMAD clade</taxon>
        <taxon>Arundinoideae</taxon>
        <taxon>Arundineae</taxon>
        <taxon>Arundo</taxon>
    </lineage>
</organism>
<sequence length="58" mass="6651">MFPRSSDTCSHATYEVLPPESGRRCLMFPTGGAVHCRRNVKHTRTEIVYYSRTGCQCR</sequence>
<protein>
    <submittedName>
        <fullName evidence="1">Uncharacterized protein</fullName>
    </submittedName>
</protein>
<reference evidence="1" key="1">
    <citation type="submission" date="2014-09" db="EMBL/GenBank/DDBJ databases">
        <authorList>
            <person name="Magalhaes I.L.F."/>
            <person name="Oliveira U."/>
            <person name="Santos F.R."/>
            <person name="Vidigal T.H.D.A."/>
            <person name="Brescovit A.D."/>
            <person name="Santos A.J."/>
        </authorList>
    </citation>
    <scope>NUCLEOTIDE SEQUENCE</scope>
    <source>
        <tissue evidence="1">Shoot tissue taken approximately 20 cm above the soil surface</tissue>
    </source>
</reference>
<evidence type="ECO:0000313" key="1">
    <source>
        <dbReference type="EMBL" id="JAE09028.1"/>
    </source>
</evidence>
<proteinExistence type="predicted"/>
<reference evidence="1" key="2">
    <citation type="journal article" date="2015" name="Data Brief">
        <title>Shoot transcriptome of the giant reed, Arundo donax.</title>
        <authorList>
            <person name="Barrero R.A."/>
            <person name="Guerrero F.D."/>
            <person name="Moolhuijzen P."/>
            <person name="Goolsby J.A."/>
            <person name="Tidwell J."/>
            <person name="Bellgard S.E."/>
            <person name="Bellgard M.I."/>
        </authorList>
    </citation>
    <scope>NUCLEOTIDE SEQUENCE</scope>
    <source>
        <tissue evidence="1">Shoot tissue taken approximately 20 cm above the soil surface</tissue>
    </source>
</reference>
<accession>A0A0A9FL75</accession>
<name>A0A0A9FL75_ARUDO</name>
<dbReference type="AlphaFoldDB" id="A0A0A9FL75"/>
<dbReference type="EMBL" id="GBRH01188868">
    <property type="protein sequence ID" value="JAE09028.1"/>
    <property type="molecule type" value="Transcribed_RNA"/>
</dbReference>